<gene>
    <name evidence="13" type="ORF">CAPTEDRAFT_200791</name>
</gene>
<accession>R7TG43</accession>
<evidence type="ECO:0008006" key="16">
    <source>
        <dbReference type="Google" id="ProtNLM"/>
    </source>
</evidence>
<evidence type="ECO:0000313" key="13">
    <source>
        <dbReference type="EMBL" id="ELT92689.1"/>
    </source>
</evidence>
<keyword evidence="9 12" id="KW-0472">Membrane</keyword>
<reference evidence="13 15" key="2">
    <citation type="journal article" date="2013" name="Nature">
        <title>Insights into bilaterian evolution from three spiralian genomes.</title>
        <authorList>
            <person name="Simakov O."/>
            <person name="Marletaz F."/>
            <person name="Cho S.J."/>
            <person name="Edsinger-Gonzales E."/>
            <person name="Havlak P."/>
            <person name="Hellsten U."/>
            <person name="Kuo D.H."/>
            <person name="Larsson T."/>
            <person name="Lv J."/>
            <person name="Arendt D."/>
            <person name="Savage R."/>
            <person name="Osoegawa K."/>
            <person name="de Jong P."/>
            <person name="Grimwood J."/>
            <person name="Chapman J.A."/>
            <person name="Shapiro H."/>
            <person name="Aerts A."/>
            <person name="Otillar R.P."/>
            <person name="Terry A.Y."/>
            <person name="Boore J.L."/>
            <person name="Grigoriev I.V."/>
            <person name="Lindberg D.R."/>
            <person name="Seaver E.C."/>
            <person name="Weisblat D.A."/>
            <person name="Putnam N.H."/>
            <person name="Rokhsar D.S."/>
        </authorList>
    </citation>
    <scope>NUCLEOTIDE SEQUENCE</scope>
    <source>
        <strain evidence="13 15">I ESC-2004</strain>
    </source>
</reference>
<dbReference type="InterPro" id="IPR038377">
    <property type="entry name" value="Na/Glc_symporter_sf"/>
</dbReference>
<organism evidence="13">
    <name type="scientific">Capitella teleta</name>
    <name type="common">Polychaete worm</name>
    <dbReference type="NCBI Taxonomy" id="283909"/>
    <lineage>
        <taxon>Eukaryota</taxon>
        <taxon>Metazoa</taxon>
        <taxon>Spiralia</taxon>
        <taxon>Lophotrochozoa</taxon>
        <taxon>Annelida</taxon>
        <taxon>Polychaeta</taxon>
        <taxon>Sedentaria</taxon>
        <taxon>Scolecida</taxon>
        <taxon>Capitellidae</taxon>
        <taxon>Capitella</taxon>
    </lineage>
</organism>
<dbReference type="PROSITE" id="PS50283">
    <property type="entry name" value="NA_SOLUT_SYMP_3"/>
    <property type="match status" value="1"/>
</dbReference>
<keyword evidence="15" id="KW-1185">Reference proteome</keyword>
<dbReference type="InterPro" id="IPR001734">
    <property type="entry name" value="Na/solute_symporter"/>
</dbReference>
<evidence type="ECO:0000313" key="14">
    <source>
        <dbReference type="EnsemblMetazoa" id="CapteP200791"/>
    </source>
</evidence>
<dbReference type="Gene3D" id="1.20.1730.10">
    <property type="entry name" value="Sodium/glucose cotransporter"/>
    <property type="match status" value="1"/>
</dbReference>
<evidence type="ECO:0000256" key="3">
    <source>
        <dbReference type="ARBA" id="ARBA00022448"/>
    </source>
</evidence>
<sequence length="292" mass="31628">MEHAKKLTLVEPKLLESLAQGRAPPNPATTNLSALDNEMTQVLNSDKAVRDKGRMTKGDQIVPLFLMDIFGDYDGLPGLFIAAIFAAALSSVSSAVNSLAALTLEDFIKPIHLKLYKRELSERLGSALTTGFAFIFGVLTIGLSFAAEYMGDKLLEMTLSVWSIFGGPLAGVFIMGFFFPWVNTAGALSGLLISQGLSLWLCIGGLMYKPPTPILPLRMGNTTIAMPTRDPSYHPGGVFQDFYDISYLWYGAFAIGTCLLIGNLVSILSNIIFKNTCKAPTDGTLFYNCADK</sequence>
<evidence type="ECO:0000256" key="2">
    <source>
        <dbReference type="ARBA" id="ARBA00006434"/>
    </source>
</evidence>
<evidence type="ECO:0000256" key="4">
    <source>
        <dbReference type="ARBA" id="ARBA00022475"/>
    </source>
</evidence>
<evidence type="ECO:0000256" key="12">
    <source>
        <dbReference type="SAM" id="Phobius"/>
    </source>
</evidence>
<dbReference type="AlphaFoldDB" id="R7TG43"/>
<dbReference type="EMBL" id="AMQN01030317">
    <property type="status" value="NOT_ANNOTATED_CDS"/>
    <property type="molecule type" value="Genomic_DNA"/>
</dbReference>
<feature type="transmembrane region" description="Helical" evidence="12">
    <location>
        <begin position="79"/>
        <end position="104"/>
    </location>
</feature>
<reference evidence="14" key="3">
    <citation type="submission" date="2015-06" db="UniProtKB">
        <authorList>
            <consortium name="EnsemblMetazoa"/>
        </authorList>
    </citation>
    <scope>IDENTIFICATION</scope>
</reference>
<dbReference type="EMBL" id="KB310034">
    <property type="protein sequence ID" value="ELT92689.1"/>
    <property type="molecule type" value="Genomic_DNA"/>
</dbReference>
<feature type="transmembrane region" description="Helical" evidence="12">
    <location>
        <begin position="186"/>
        <end position="208"/>
    </location>
</feature>
<keyword evidence="3" id="KW-0813">Transport</keyword>
<dbReference type="Proteomes" id="UP000014760">
    <property type="component" value="Unassembled WGS sequence"/>
</dbReference>
<dbReference type="STRING" id="283909.R7TG43"/>
<dbReference type="EMBL" id="AMQN01030316">
    <property type="status" value="NOT_ANNOTATED_CDS"/>
    <property type="molecule type" value="Genomic_DNA"/>
</dbReference>
<evidence type="ECO:0000256" key="5">
    <source>
        <dbReference type="ARBA" id="ARBA00022692"/>
    </source>
</evidence>
<evidence type="ECO:0000256" key="11">
    <source>
        <dbReference type="RuleBase" id="RU362091"/>
    </source>
</evidence>
<keyword evidence="6 12" id="KW-1133">Transmembrane helix</keyword>
<comment type="similarity">
    <text evidence="2 11">Belongs to the sodium:solute symporter (SSF) (TC 2.A.21) family.</text>
</comment>
<feature type="transmembrane region" description="Helical" evidence="12">
    <location>
        <begin position="124"/>
        <end position="147"/>
    </location>
</feature>
<protein>
    <recommendedName>
        <fullName evidence="16">Sodium-coupled monocarboxylate transporter 1</fullName>
    </recommendedName>
</protein>
<dbReference type="Pfam" id="PF00474">
    <property type="entry name" value="SSF"/>
    <property type="match status" value="1"/>
</dbReference>
<keyword evidence="5 12" id="KW-0812">Transmembrane</keyword>
<keyword evidence="8" id="KW-0406">Ion transport</keyword>
<evidence type="ECO:0000256" key="10">
    <source>
        <dbReference type="ARBA" id="ARBA00023201"/>
    </source>
</evidence>
<dbReference type="EnsemblMetazoa" id="CapteT200791">
    <property type="protein sequence ID" value="CapteP200791"/>
    <property type="gene ID" value="CapteG200791"/>
</dbReference>
<dbReference type="GO" id="GO:0015293">
    <property type="term" value="F:symporter activity"/>
    <property type="evidence" value="ECO:0007669"/>
    <property type="project" value="TreeGrafter"/>
</dbReference>
<dbReference type="PANTHER" id="PTHR42985">
    <property type="entry name" value="SODIUM-COUPLED MONOCARBOXYLATE TRANSPORTER"/>
    <property type="match status" value="1"/>
</dbReference>
<evidence type="ECO:0000256" key="7">
    <source>
        <dbReference type="ARBA" id="ARBA00023053"/>
    </source>
</evidence>
<evidence type="ECO:0000256" key="6">
    <source>
        <dbReference type="ARBA" id="ARBA00022989"/>
    </source>
</evidence>
<keyword evidence="10" id="KW-0739">Sodium transport</keyword>
<keyword evidence="7" id="KW-0915">Sodium</keyword>
<evidence type="ECO:0000256" key="1">
    <source>
        <dbReference type="ARBA" id="ARBA00004651"/>
    </source>
</evidence>
<feature type="transmembrane region" description="Helical" evidence="12">
    <location>
        <begin position="247"/>
        <end position="268"/>
    </location>
</feature>
<evidence type="ECO:0000256" key="9">
    <source>
        <dbReference type="ARBA" id="ARBA00023136"/>
    </source>
</evidence>
<evidence type="ECO:0000313" key="15">
    <source>
        <dbReference type="Proteomes" id="UP000014760"/>
    </source>
</evidence>
<dbReference type="OrthoDB" id="6132759at2759"/>
<comment type="subcellular location">
    <subcellularLocation>
        <location evidence="1">Cell membrane</location>
        <topology evidence="1">Multi-pass membrane protein</topology>
    </subcellularLocation>
</comment>
<dbReference type="GO" id="GO:0006814">
    <property type="term" value="P:sodium ion transport"/>
    <property type="evidence" value="ECO:0007669"/>
    <property type="project" value="UniProtKB-KW"/>
</dbReference>
<dbReference type="OMA" id="NASECPT"/>
<keyword evidence="4" id="KW-1003">Cell membrane</keyword>
<feature type="transmembrane region" description="Helical" evidence="12">
    <location>
        <begin position="159"/>
        <end position="179"/>
    </location>
</feature>
<dbReference type="GO" id="GO:0005886">
    <property type="term" value="C:plasma membrane"/>
    <property type="evidence" value="ECO:0007669"/>
    <property type="project" value="UniProtKB-SubCell"/>
</dbReference>
<dbReference type="InterPro" id="IPR051163">
    <property type="entry name" value="Sodium:Solute_Symporter_SSF"/>
</dbReference>
<dbReference type="HOGENOM" id="CLU_954978_0_0_1"/>
<evidence type="ECO:0000256" key="8">
    <source>
        <dbReference type="ARBA" id="ARBA00023065"/>
    </source>
</evidence>
<reference evidence="15" key="1">
    <citation type="submission" date="2012-12" db="EMBL/GenBank/DDBJ databases">
        <authorList>
            <person name="Hellsten U."/>
            <person name="Grimwood J."/>
            <person name="Chapman J.A."/>
            <person name="Shapiro H."/>
            <person name="Aerts A."/>
            <person name="Otillar R.P."/>
            <person name="Terry A.Y."/>
            <person name="Boore J.L."/>
            <person name="Simakov O."/>
            <person name="Marletaz F."/>
            <person name="Cho S.-J."/>
            <person name="Edsinger-Gonzales E."/>
            <person name="Havlak P."/>
            <person name="Kuo D.-H."/>
            <person name="Larsson T."/>
            <person name="Lv J."/>
            <person name="Arendt D."/>
            <person name="Savage R."/>
            <person name="Osoegawa K."/>
            <person name="de Jong P."/>
            <person name="Lindberg D.R."/>
            <person name="Seaver E.C."/>
            <person name="Weisblat D.A."/>
            <person name="Putnam N.H."/>
            <person name="Grigoriev I.V."/>
            <person name="Rokhsar D.S."/>
        </authorList>
    </citation>
    <scope>NUCLEOTIDE SEQUENCE</scope>
    <source>
        <strain evidence="15">I ESC-2004</strain>
    </source>
</reference>
<proteinExistence type="inferred from homology"/>
<feature type="non-terminal residue" evidence="13">
    <location>
        <position position="292"/>
    </location>
</feature>
<dbReference type="PANTHER" id="PTHR42985:SF2">
    <property type="entry name" value="SODIUM-DEPENDENT MULTIVITAMIN TRANSPORTER"/>
    <property type="match status" value="1"/>
</dbReference>
<name>R7TG43_CAPTE</name>